<evidence type="ECO:0000313" key="2">
    <source>
        <dbReference type="EMBL" id="CDR02270.1"/>
    </source>
</evidence>
<proteinExistence type="predicted"/>
<reference evidence="2" key="1">
    <citation type="submission" date="2014-05" db="EMBL/GenBank/DDBJ databases">
        <authorList>
            <person name="Horn Fabian"/>
        </authorList>
    </citation>
    <scope>NUCLEOTIDE SEQUENCE</scope>
</reference>
<dbReference type="EMBL" id="LK022848">
    <property type="protein sequence ID" value="CDR02270.1"/>
    <property type="molecule type" value="Genomic_DNA"/>
</dbReference>
<gene>
    <name evidence="2" type="ORF">SIRAN691</name>
</gene>
<protein>
    <submittedName>
        <fullName evidence="2">Uncharacterized protein</fullName>
    </submittedName>
</protein>
<name>A0A060ZJT0_9ACTN</name>
<evidence type="ECO:0000256" key="1">
    <source>
        <dbReference type="SAM" id="MobiDB-lite"/>
    </source>
</evidence>
<feature type="region of interest" description="Disordered" evidence="1">
    <location>
        <begin position="53"/>
        <end position="74"/>
    </location>
</feature>
<dbReference type="AlphaFoldDB" id="A0A060ZJT0"/>
<dbReference type="PATRIC" id="fig|576784.4.peg.580"/>
<sequence length="74" mass="8135">MPRAAYSIASALVTAFSPPLVSEASAEGVRELAWSTRLVERFTTWPPPSRESIAATALREVSEKPRRLTPLTRP</sequence>
<dbReference type="HOGENOM" id="CLU_2686274_0_0_11"/>
<organism evidence="2">
    <name type="scientific">Streptomyces iranensis</name>
    <dbReference type="NCBI Taxonomy" id="576784"/>
    <lineage>
        <taxon>Bacteria</taxon>
        <taxon>Bacillati</taxon>
        <taxon>Actinomycetota</taxon>
        <taxon>Actinomycetes</taxon>
        <taxon>Kitasatosporales</taxon>
        <taxon>Streptomycetaceae</taxon>
        <taxon>Streptomyces</taxon>
        <taxon>Streptomyces violaceusniger group</taxon>
    </lineage>
</organism>
<accession>A0A060ZJT0</accession>